<keyword evidence="1" id="KW-0812">Transmembrane</keyword>
<evidence type="ECO:0000313" key="3">
    <source>
        <dbReference type="Proteomes" id="UP000030341"/>
    </source>
</evidence>
<dbReference type="Proteomes" id="UP000030341">
    <property type="component" value="Chromosome 1"/>
</dbReference>
<dbReference type="EMBL" id="CP009888">
    <property type="protein sequence ID" value="AIY65479.1"/>
    <property type="molecule type" value="Genomic_DNA"/>
</dbReference>
<dbReference type="OrthoDB" id="5295180at2"/>
<dbReference type="RefSeq" id="WP_038641404.1">
    <property type="nucleotide sequence ID" value="NZ_CP009888.1"/>
</dbReference>
<protein>
    <submittedName>
        <fullName evidence="2">CcoH-like protein</fullName>
    </submittedName>
</protein>
<gene>
    <name evidence="2" type="ORF">OM33_10210</name>
</gene>
<dbReference type="STRING" id="1348114.OM33_10210"/>
<dbReference type="InterPro" id="IPR008620">
    <property type="entry name" value="FixH"/>
</dbReference>
<accession>A0A0A7EFU2</accession>
<keyword evidence="1" id="KW-1133">Transmembrane helix</keyword>
<keyword evidence="3" id="KW-1185">Reference proteome</keyword>
<dbReference type="eggNOG" id="COG3198">
    <property type="taxonomic scope" value="Bacteria"/>
</dbReference>
<name>A0A0A7EFU2_9GAMM</name>
<keyword evidence="1" id="KW-0472">Membrane</keyword>
<feature type="transmembrane region" description="Helical" evidence="1">
    <location>
        <begin position="12"/>
        <end position="32"/>
    </location>
</feature>
<organism evidence="2 3">
    <name type="scientific">Pseudoalteromonas piratica</name>
    <dbReference type="NCBI Taxonomy" id="1348114"/>
    <lineage>
        <taxon>Bacteria</taxon>
        <taxon>Pseudomonadati</taxon>
        <taxon>Pseudomonadota</taxon>
        <taxon>Gammaproteobacteria</taxon>
        <taxon>Alteromonadales</taxon>
        <taxon>Pseudoalteromonadaceae</taxon>
        <taxon>Pseudoalteromonas</taxon>
    </lineage>
</organism>
<sequence>MSTTPWYKQFWPWFIIFIPAGTIVACITLLVYMSDKGPSMVVDDYYKKGKAINLELSKFDRSKALYLHADLFINDGVVKVSFTKGDSLNPPALKTSFYHTTLKDKDVELTLTPNANGDYSGVTDLLEDGRYTIFIEPINGEWKLKENITLPYESAFKIKPEYK</sequence>
<dbReference type="Pfam" id="PF05751">
    <property type="entry name" value="FixH"/>
    <property type="match status" value="1"/>
</dbReference>
<evidence type="ECO:0000313" key="2">
    <source>
        <dbReference type="EMBL" id="AIY65479.1"/>
    </source>
</evidence>
<dbReference type="KEGG" id="pseo:OM33_10210"/>
<evidence type="ECO:0000256" key="1">
    <source>
        <dbReference type="SAM" id="Phobius"/>
    </source>
</evidence>
<dbReference type="AlphaFoldDB" id="A0A0A7EFU2"/>
<dbReference type="HOGENOM" id="CLU_100979_2_0_6"/>
<proteinExistence type="predicted"/>
<reference evidence="2 3" key="1">
    <citation type="submission" date="2014-11" db="EMBL/GenBank/DDBJ databases">
        <title>Complete Genome Sequence of Pseudoalteromonas sp. Strain OCN003 Isolated from Kaneohe Bay, Oahu, Hawaii.</title>
        <authorList>
            <person name="Beurmann S."/>
            <person name="Videau P."/>
            <person name="Ushijima B."/>
            <person name="Smith A.M."/>
            <person name="Aeby G.S."/>
            <person name="Callahan S.M."/>
            <person name="Belcaid M."/>
        </authorList>
    </citation>
    <scope>NUCLEOTIDE SEQUENCE [LARGE SCALE GENOMIC DNA]</scope>
    <source>
        <strain evidence="2 3">OCN003</strain>
    </source>
</reference>